<evidence type="ECO:0000313" key="1">
    <source>
        <dbReference type="EMBL" id="SVB72042.1"/>
    </source>
</evidence>
<protein>
    <submittedName>
        <fullName evidence="1">Uncharacterized protein</fullName>
    </submittedName>
</protein>
<sequence length="43" mass="4827">VTRDVVLGMYKRTGTARVDQDIAPSFRVGETIRARNFHPTGHT</sequence>
<feature type="non-terminal residue" evidence="1">
    <location>
        <position position="43"/>
    </location>
</feature>
<reference evidence="1" key="1">
    <citation type="submission" date="2018-05" db="EMBL/GenBank/DDBJ databases">
        <authorList>
            <person name="Lanie J.A."/>
            <person name="Ng W.-L."/>
            <person name="Kazmierczak K.M."/>
            <person name="Andrzejewski T.M."/>
            <person name="Davidsen T.M."/>
            <person name="Wayne K.J."/>
            <person name="Tettelin H."/>
            <person name="Glass J.I."/>
            <person name="Rusch D."/>
            <person name="Podicherti R."/>
            <person name="Tsui H.-C.T."/>
            <person name="Winkler M.E."/>
        </authorList>
    </citation>
    <scope>NUCLEOTIDE SEQUENCE</scope>
</reference>
<dbReference type="AlphaFoldDB" id="A0A382GB29"/>
<name>A0A382GB29_9ZZZZ</name>
<gene>
    <name evidence="1" type="ORF">METZ01_LOCUS224896</name>
</gene>
<dbReference type="SUPFAM" id="SSF50090">
    <property type="entry name" value="Electron transport accessory proteins"/>
    <property type="match status" value="1"/>
</dbReference>
<feature type="non-terminal residue" evidence="1">
    <location>
        <position position="1"/>
    </location>
</feature>
<dbReference type="InterPro" id="IPR008990">
    <property type="entry name" value="Elect_transpt_acc-like_dom_sf"/>
</dbReference>
<dbReference type="EMBL" id="UINC01054391">
    <property type="protein sequence ID" value="SVB72042.1"/>
    <property type="molecule type" value="Genomic_DNA"/>
</dbReference>
<organism evidence="1">
    <name type="scientific">marine metagenome</name>
    <dbReference type="NCBI Taxonomy" id="408172"/>
    <lineage>
        <taxon>unclassified sequences</taxon>
        <taxon>metagenomes</taxon>
        <taxon>ecological metagenomes</taxon>
    </lineage>
</organism>
<proteinExistence type="predicted"/>
<accession>A0A382GB29</accession>